<name>A0A0D2I8T1_CLAB1</name>
<dbReference type="AlphaFoldDB" id="A0A0D2I8T1"/>
<dbReference type="Proteomes" id="UP000053789">
    <property type="component" value="Unassembled WGS sequence"/>
</dbReference>
<feature type="region of interest" description="Disordered" evidence="1">
    <location>
        <begin position="35"/>
        <end position="62"/>
    </location>
</feature>
<sequence length="615" mass="67060">MAQSRKPSITPTGRSGLQELSAYADVLNRLPSYRSLSQKSDDSDAQVSSLSEAPSLAFSDSSSADSFADEYLHVVRPKMFLPGLSKAEAETYDQQSTGREQDVIHVGAQPVSNQPLLQALCDANPTTNLLFPTPTRADHDRCSVAVTGVRSGSRVQESTTSLAGSTTIKYLQPPTLKPPRIQVSDTSPPWNGVSVVAGGSPAPLIISNEECRGSQQACVRLNVPNLSDNLKQRAKGFGTSSIQTCWPVPPCDDDQVTCDGDDEAILDTEMNMVDELEAFFGPENARSVVGAIASSPPDAAFEGTFSNLEGLRQHAAGSGNAPASSSPQSTQPSSSPATTRSRSSGGSKRTAPTSDEAEEDGNNDGDERPKEPKRPRTRGKQIRWDCPLCRRPIGDMGTNPGCAKDGLEFRHLWEHFRKHHYGCETCGLKLSGRRADAVHLNQRQKDPSACTPGLYTGSSFEIGIDLYEEMDKIYNNPSLRPPQKWAEWWKLFFPGYTDVPDGIHQGTISFPSAEIPALQVAFGTRWDDEALKGNVPFLDARQKQKAQKILDESIRTFNYTHQPRFRTSGQLPDLFSSMQALVGVEENPFLDGFDMGISPLQTQNQPYQNYGTPGF</sequence>
<feature type="compositionally biased region" description="Acidic residues" evidence="1">
    <location>
        <begin position="355"/>
        <end position="364"/>
    </location>
</feature>
<dbReference type="OrthoDB" id="4161600at2759"/>
<dbReference type="VEuPathDB" id="FungiDB:Z519_05804"/>
<dbReference type="EMBL" id="KN846987">
    <property type="protein sequence ID" value="KIW93199.1"/>
    <property type="molecule type" value="Genomic_DNA"/>
</dbReference>
<dbReference type="RefSeq" id="XP_016619868.1">
    <property type="nucleotide sequence ID" value="XM_016763544.1"/>
</dbReference>
<feature type="compositionally biased region" description="Basic and acidic residues" evidence="1">
    <location>
        <begin position="365"/>
        <end position="374"/>
    </location>
</feature>
<evidence type="ECO:0000256" key="1">
    <source>
        <dbReference type="SAM" id="MobiDB-lite"/>
    </source>
</evidence>
<organism evidence="2 3">
    <name type="scientific">Cladophialophora bantiana (strain ATCC 10958 / CBS 173.52 / CDC B-1940 / NIH 8579)</name>
    <name type="common">Xylohypha bantiana</name>
    <dbReference type="NCBI Taxonomy" id="1442370"/>
    <lineage>
        <taxon>Eukaryota</taxon>
        <taxon>Fungi</taxon>
        <taxon>Dikarya</taxon>
        <taxon>Ascomycota</taxon>
        <taxon>Pezizomycotina</taxon>
        <taxon>Eurotiomycetes</taxon>
        <taxon>Chaetothyriomycetidae</taxon>
        <taxon>Chaetothyriales</taxon>
        <taxon>Herpotrichiellaceae</taxon>
        <taxon>Cladophialophora</taxon>
    </lineage>
</organism>
<accession>A0A0D2I8T1</accession>
<dbReference type="GeneID" id="27698732"/>
<evidence type="ECO:0000313" key="2">
    <source>
        <dbReference type="EMBL" id="KIW93199.1"/>
    </source>
</evidence>
<proteinExistence type="predicted"/>
<gene>
    <name evidence="2" type="ORF">Z519_05804</name>
</gene>
<keyword evidence="3" id="KW-1185">Reference proteome</keyword>
<evidence type="ECO:0000313" key="3">
    <source>
        <dbReference type="Proteomes" id="UP000053789"/>
    </source>
</evidence>
<reference evidence="2" key="1">
    <citation type="submission" date="2015-01" db="EMBL/GenBank/DDBJ databases">
        <title>The Genome Sequence of Cladophialophora bantiana CBS 173.52.</title>
        <authorList>
            <consortium name="The Broad Institute Genomics Platform"/>
            <person name="Cuomo C."/>
            <person name="de Hoog S."/>
            <person name="Gorbushina A."/>
            <person name="Stielow B."/>
            <person name="Teixiera M."/>
            <person name="Abouelleil A."/>
            <person name="Chapman S.B."/>
            <person name="Priest M."/>
            <person name="Young S.K."/>
            <person name="Wortman J."/>
            <person name="Nusbaum C."/>
            <person name="Birren B."/>
        </authorList>
    </citation>
    <scope>NUCLEOTIDE SEQUENCE [LARGE SCALE GENOMIC DNA]</scope>
    <source>
        <strain evidence="2">CBS 173.52</strain>
    </source>
</reference>
<dbReference type="HOGENOM" id="CLU_450538_0_0_1"/>
<evidence type="ECO:0008006" key="4">
    <source>
        <dbReference type="Google" id="ProtNLM"/>
    </source>
</evidence>
<protein>
    <recommendedName>
        <fullName evidence="4">C2H2-type domain-containing protein</fullName>
    </recommendedName>
</protein>
<feature type="compositionally biased region" description="Low complexity" evidence="1">
    <location>
        <begin position="315"/>
        <end position="347"/>
    </location>
</feature>
<feature type="region of interest" description="Disordered" evidence="1">
    <location>
        <begin position="313"/>
        <end position="379"/>
    </location>
</feature>